<keyword evidence="4 5" id="KW-0539">Nucleus</keyword>
<sequence length="340" mass="38518">MRKHKIQKKSNIQVGSKVITAKKAVNGYIIFRSAMSALFPACTQSQRSTFVRIMWEKEQHKTSYSLIGKVWTHIRNNTHYRDLPTFITGAQRICGVVPTDEFFSTHNLSFFQHPDNTIELLQTMPVGPDTIPLARDLSDFQLLNEMLESGLPVDSPTQLGKSMGEHSLHIMTMNQKSPVFANFIQASFTPQVDADPVTACAQLLHLDSNNSLFDAGVNVVECEDITRYDTSNVLADGTLHRRFEWDTTTAHVAAPECISFDLAHFEDNPKVYDICHQPNMLSTVTGQTTQHEFLTALPDEDKAKYDTAEDDFINMDEHFNLDEFFIPTAFEEDFPSFDLD</sequence>
<evidence type="ECO:0000256" key="1">
    <source>
        <dbReference type="ARBA" id="ARBA00023015"/>
    </source>
</evidence>
<keyword evidence="3 5" id="KW-0804">Transcription</keyword>
<dbReference type="GO" id="GO:0045895">
    <property type="term" value="P:positive regulation of mating-type specific transcription, DNA-templated"/>
    <property type="evidence" value="ECO:0007669"/>
    <property type="project" value="InterPro"/>
</dbReference>
<organism evidence="7">
    <name type="scientific">Ophiognomonia clavigignenti-juglandacearum</name>
    <dbReference type="NCBI Taxonomy" id="218668"/>
    <lineage>
        <taxon>Eukaryota</taxon>
        <taxon>Fungi</taxon>
        <taxon>Dikarya</taxon>
        <taxon>Ascomycota</taxon>
        <taxon>Pezizomycotina</taxon>
        <taxon>Sordariomycetes</taxon>
        <taxon>Sordariomycetidae</taxon>
        <taxon>Diaporthales</taxon>
        <taxon>Gnomoniaceae</taxon>
        <taxon>Ophiognomonia</taxon>
    </lineage>
</organism>
<evidence type="ECO:0000313" key="7">
    <source>
        <dbReference type="EMBL" id="AVP71794.1"/>
    </source>
</evidence>
<feature type="domain" description="Alpha box" evidence="6">
    <location>
        <begin position="20"/>
        <end position="75"/>
    </location>
</feature>
<dbReference type="InterPro" id="IPR006856">
    <property type="entry name" value="MATalpha_HMGbox"/>
</dbReference>
<protein>
    <submittedName>
        <fullName evidence="7">MAT1-1-1</fullName>
    </submittedName>
</protein>
<dbReference type="GO" id="GO:0008301">
    <property type="term" value="F:DNA binding, bending"/>
    <property type="evidence" value="ECO:0007669"/>
    <property type="project" value="InterPro"/>
</dbReference>
<accession>A0A2P1NR36</accession>
<keyword evidence="1 5" id="KW-0805">Transcription regulation</keyword>
<gene>
    <name evidence="7" type="primary">MAT1-1-1</name>
</gene>
<evidence type="ECO:0000256" key="5">
    <source>
        <dbReference type="RuleBase" id="RU003516"/>
    </source>
</evidence>
<dbReference type="PROSITE" id="PS51325">
    <property type="entry name" value="ALPHA_BOX"/>
    <property type="match status" value="1"/>
</dbReference>
<evidence type="ECO:0000259" key="6">
    <source>
        <dbReference type="PROSITE" id="PS51325"/>
    </source>
</evidence>
<proteinExistence type="inferred from homology"/>
<evidence type="ECO:0000256" key="4">
    <source>
        <dbReference type="ARBA" id="ARBA00023242"/>
    </source>
</evidence>
<dbReference type="Pfam" id="PF04769">
    <property type="entry name" value="MATalpha_HMGbox"/>
    <property type="match status" value="1"/>
</dbReference>
<evidence type="ECO:0000256" key="3">
    <source>
        <dbReference type="ARBA" id="ARBA00023163"/>
    </source>
</evidence>
<keyword evidence="2 5" id="KW-0238">DNA-binding</keyword>
<evidence type="ECO:0000256" key="2">
    <source>
        <dbReference type="ARBA" id="ARBA00023125"/>
    </source>
</evidence>
<dbReference type="EMBL" id="KY617082">
    <property type="protein sequence ID" value="AVP71794.1"/>
    <property type="molecule type" value="Genomic_DNA"/>
</dbReference>
<dbReference type="AlphaFoldDB" id="A0A2P1NR36"/>
<dbReference type="GO" id="GO:0005634">
    <property type="term" value="C:nucleus"/>
    <property type="evidence" value="ECO:0007669"/>
    <property type="project" value="UniProtKB-SubCell"/>
</dbReference>
<name>A0A2P1NR36_9PEZI</name>
<comment type="similarity">
    <text evidence="5">Belongs to the MATALPHA1 family.</text>
</comment>
<comment type="subcellular location">
    <subcellularLocation>
        <location evidence="5">Nucleus</location>
    </subcellularLocation>
</comment>
<reference evidence="7" key="1">
    <citation type="submission" date="2017-02" db="EMBL/GenBank/DDBJ databases">
        <title>Fungal Comparative Genomics of Juglanconis species and Ophiognomonia clavigignenti-juglandacearum.</title>
        <authorList>
            <person name="Demers J.E."/>
            <person name="Castlebury L.A."/>
        </authorList>
    </citation>
    <scope>NUCLEOTIDE SEQUENCE</scope>
    <source>
        <strain evidence="7">ATCC 36624</strain>
    </source>
</reference>